<dbReference type="EMBL" id="FQWQ01000004">
    <property type="protein sequence ID" value="SHH80895.1"/>
    <property type="molecule type" value="Genomic_DNA"/>
</dbReference>
<evidence type="ECO:0000313" key="2">
    <source>
        <dbReference type="Proteomes" id="UP000184212"/>
    </source>
</evidence>
<evidence type="ECO:0000313" key="1">
    <source>
        <dbReference type="EMBL" id="SHH80895.1"/>
    </source>
</evidence>
<sequence length="125" mass="14373">MQIFPTNFPDKYAVEGHTVQYSNFIEIVQGGPEVANLIIDGKMLGGKEDYFGGPPVFFKNYMFVPLLKKSFLRRYFKICVINLTHPSIAEIGDKEVLVLLSRVDETTVFFFEDLSNTKLKSIRWN</sequence>
<accession>A0A1M5W067</accession>
<proteinExistence type="predicted"/>
<name>A0A1M5W067_9BACT</name>
<dbReference type="Proteomes" id="UP000184212">
    <property type="component" value="Unassembled WGS sequence"/>
</dbReference>
<organism evidence="1 2">
    <name type="scientific">Chryseolinea serpens</name>
    <dbReference type="NCBI Taxonomy" id="947013"/>
    <lineage>
        <taxon>Bacteria</taxon>
        <taxon>Pseudomonadati</taxon>
        <taxon>Bacteroidota</taxon>
        <taxon>Cytophagia</taxon>
        <taxon>Cytophagales</taxon>
        <taxon>Fulvivirgaceae</taxon>
        <taxon>Chryseolinea</taxon>
    </lineage>
</organism>
<reference evidence="1 2" key="1">
    <citation type="submission" date="2016-11" db="EMBL/GenBank/DDBJ databases">
        <authorList>
            <person name="Jaros S."/>
            <person name="Januszkiewicz K."/>
            <person name="Wedrychowicz H."/>
        </authorList>
    </citation>
    <scope>NUCLEOTIDE SEQUENCE [LARGE SCALE GENOMIC DNA]</scope>
    <source>
        <strain evidence="1 2">DSM 24574</strain>
    </source>
</reference>
<keyword evidence="2" id="KW-1185">Reference proteome</keyword>
<protein>
    <submittedName>
        <fullName evidence="1">Uncharacterized protein</fullName>
    </submittedName>
</protein>
<dbReference type="AlphaFoldDB" id="A0A1M5W067"/>
<gene>
    <name evidence="1" type="ORF">SAMN04488109_5558</name>
</gene>